<dbReference type="GO" id="GO:0008194">
    <property type="term" value="F:UDP-glycosyltransferase activity"/>
    <property type="evidence" value="ECO:0007669"/>
    <property type="project" value="InterPro"/>
</dbReference>
<dbReference type="SUPFAM" id="SSF53756">
    <property type="entry name" value="UDP-Glycosyltransferase/glycogen phosphorylase"/>
    <property type="match status" value="1"/>
</dbReference>
<dbReference type="Gene3D" id="3.40.50.2000">
    <property type="entry name" value="Glycogen Phosphorylase B"/>
    <property type="match status" value="2"/>
</dbReference>
<dbReference type="PATRIC" id="fig|1348657.5.peg.2046"/>
<organism evidence="2 3">
    <name type="scientific">Thauera terpenica 58Eu</name>
    <dbReference type="NCBI Taxonomy" id="1348657"/>
    <lineage>
        <taxon>Bacteria</taxon>
        <taxon>Pseudomonadati</taxon>
        <taxon>Pseudomonadota</taxon>
        <taxon>Betaproteobacteria</taxon>
        <taxon>Rhodocyclales</taxon>
        <taxon>Zoogloeaceae</taxon>
        <taxon>Thauera</taxon>
    </lineage>
</organism>
<gene>
    <name evidence="2" type="ORF">M622_15875</name>
</gene>
<keyword evidence="3" id="KW-1185">Reference proteome</keyword>
<feature type="domain" description="Erythromycin biosynthesis protein CIII-like C-terminal" evidence="1">
    <location>
        <begin position="254"/>
        <end position="376"/>
    </location>
</feature>
<dbReference type="Pfam" id="PF06722">
    <property type="entry name" value="EryCIII-like_C"/>
    <property type="match status" value="1"/>
</dbReference>
<comment type="caution">
    <text evidence="2">The sequence shown here is derived from an EMBL/GenBank/DDBJ whole genome shotgun (WGS) entry which is preliminary data.</text>
</comment>
<dbReference type="PANTHER" id="PTHR21015">
    <property type="entry name" value="UDP-N-ACETYLGLUCOSAMINE--N-ACETYLMURAMYL-(PENTAPEPTIDE) PYROPHOSPHORYL-UNDECAPRENOL N-ACETYLGLUCOSAMINE TRANSFERASE 1"/>
    <property type="match status" value="1"/>
</dbReference>
<dbReference type="PANTHER" id="PTHR21015:SF22">
    <property type="entry name" value="GLYCOSYLTRANSFERASE"/>
    <property type="match status" value="1"/>
</dbReference>
<evidence type="ECO:0000259" key="1">
    <source>
        <dbReference type="Pfam" id="PF06722"/>
    </source>
</evidence>
<dbReference type="CDD" id="cd03784">
    <property type="entry name" value="GT1_Gtf-like"/>
    <property type="match status" value="1"/>
</dbReference>
<dbReference type="RefSeq" id="WP_021249468.1">
    <property type="nucleotide sequence ID" value="NZ_ATJV01000056.1"/>
</dbReference>
<dbReference type="eggNOG" id="COG1819">
    <property type="taxonomic scope" value="Bacteria"/>
</dbReference>
<dbReference type="EMBL" id="ATJV01000056">
    <property type="protein sequence ID" value="EPZ15490.1"/>
    <property type="molecule type" value="Genomic_DNA"/>
</dbReference>
<dbReference type="STRING" id="1348657.M622_15875"/>
<dbReference type="GO" id="GO:0016758">
    <property type="term" value="F:hexosyltransferase activity"/>
    <property type="evidence" value="ECO:0007669"/>
    <property type="project" value="UniProtKB-ARBA"/>
</dbReference>
<dbReference type="InterPro" id="IPR002213">
    <property type="entry name" value="UDP_glucos_trans"/>
</dbReference>
<sequence length="398" mass="43595">MRILLMGEGSTLAHVGRPLLLARALHQLGHDVVLARPQAYAWMTADAPFRVMDLETQPPTEFAQRLDSGKPLYTFKTLQQYVEDDRKLIQEVRPGAIIGDFRLSLSVSARLERLPYATICDAYWSPETPLAPILPVFPWTQFAPLGLSQALFRHVAPLAFRIHARPMERLRRSYGLPGFEGDLRKCYTDADLRLFANPPPLFPDVHPHSGALFIGPLAWSPDSAKFSAPPADGRPLVYVTMGSSGSPSALSALVPALEHFDCNIVISTAGRTLTSELKSSRAYIADYLPGDLMCAMADLVVCNGGSPTTNQALANGVPVLGIPRNMDQFLNMRAIEAFGAGLTIRADRSSAKLVTLAVDRLLHHPGYREQAGRIRTSCSRSNLSDILPVILNTLDLVH</sequence>
<accession>S9ZDY7</accession>
<dbReference type="AlphaFoldDB" id="S9ZDY7"/>
<protein>
    <recommendedName>
        <fullName evidence="1">Erythromycin biosynthesis protein CIII-like C-terminal domain-containing protein</fullName>
    </recommendedName>
</protein>
<proteinExistence type="predicted"/>
<reference evidence="2 3" key="1">
    <citation type="submission" date="2013-06" db="EMBL/GenBank/DDBJ databases">
        <title>Draft genome sequence of Thauera terpenica.</title>
        <authorList>
            <person name="Liu B."/>
            <person name="Frostegard A.H."/>
            <person name="Shapleigh J.P."/>
        </authorList>
    </citation>
    <scope>NUCLEOTIDE SEQUENCE [LARGE SCALE GENOMIC DNA]</scope>
    <source>
        <strain evidence="2 3">58Eu</strain>
    </source>
</reference>
<dbReference type="InterPro" id="IPR010610">
    <property type="entry name" value="EryCIII-like_C"/>
</dbReference>
<dbReference type="Proteomes" id="UP000015455">
    <property type="component" value="Unassembled WGS sequence"/>
</dbReference>
<name>S9ZDY7_9RHOO</name>
<evidence type="ECO:0000313" key="2">
    <source>
        <dbReference type="EMBL" id="EPZ15490.1"/>
    </source>
</evidence>
<evidence type="ECO:0000313" key="3">
    <source>
        <dbReference type="Proteomes" id="UP000015455"/>
    </source>
</evidence>